<dbReference type="EMBL" id="JAINUF010000002">
    <property type="protein sequence ID" value="KAJ8374818.1"/>
    <property type="molecule type" value="Genomic_DNA"/>
</dbReference>
<proteinExistence type="predicted"/>
<reference evidence="2" key="1">
    <citation type="journal article" date="2023" name="Science">
        <title>Genome structures resolve the early diversification of teleost fishes.</title>
        <authorList>
            <person name="Parey E."/>
            <person name="Louis A."/>
            <person name="Montfort J."/>
            <person name="Bouchez O."/>
            <person name="Roques C."/>
            <person name="Iampietro C."/>
            <person name="Lluch J."/>
            <person name="Castinel A."/>
            <person name="Donnadieu C."/>
            <person name="Desvignes T."/>
            <person name="Floi Bucao C."/>
            <person name="Jouanno E."/>
            <person name="Wen M."/>
            <person name="Mejri S."/>
            <person name="Dirks R."/>
            <person name="Jansen H."/>
            <person name="Henkel C."/>
            <person name="Chen W.J."/>
            <person name="Zahm M."/>
            <person name="Cabau C."/>
            <person name="Klopp C."/>
            <person name="Thompson A.W."/>
            <person name="Robinson-Rechavi M."/>
            <person name="Braasch I."/>
            <person name="Lecointre G."/>
            <person name="Bobe J."/>
            <person name="Postlethwait J.H."/>
            <person name="Berthelot C."/>
            <person name="Roest Crollius H."/>
            <person name="Guiguen Y."/>
        </authorList>
    </citation>
    <scope>NUCLEOTIDE SEQUENCE</scope>
    <source>
        <strain evidence="2">WJC10195</strain>
    </source>
</reference>
<sequence length="121" mass="12604">MKRTPGQESHRGTKSHSGFHRLLPQRTKVTLFSQLTDRFLTGRILGTVELDAAVPGTPAQGGRSAAGAEKATDRKASSFSEGVGVADSGGDTTSGPITLSGRGGLGVFQQNASAWPGLRKR</sequence>
<evidence type="ECO:0000256" key="1">
    <source>
        <dbReference type="SAM" id="MobiDB-lite"/>
    </source>
</evidence>
<comment type="caution">
    <text evidence="2">The sequence shown here is derived from an EMBL/GenBank/DDBJ whole genome shotgun (WGS) entry which is preliminary data.</text>
</comment>
<protein>
    <submittedName>
        <fullName evidence="2">Uncharacterized protein</fullName>
    </submittedName>
</protein>
<keyword evidence="3" id="KW-1185">Reference proteome</keyword>
<name>A0A9Q1G4F3_SYNKA</name>
<organism evidence="2 3">
    <name type="scientific">Synaphobranchus kaupii</name>
    <name type="common">Kaup's arrowtooth eel</name>
    <dbReference type="NCBI Taxonomy" id="118154"/>
    <lineage>
        <taxon>Eukaryota</taxon>
        <taxon>Metazoa</taxon>
        <taxon>Chordata</taxon>
        <taxon>Craniata</taxon>
        <taxon>Vertebrata</taxon>
        <taxon>Euteleostomi</taxon>
        <taxon>Actinopterygii</taxon>
        <taxon>Neopterygii</taxon>
        <taxon>Teleostei</taxon>
        <taxon>Anguilliformes</taxon>
        <taxon>Synaphobranchidae</taxon>
        <taxon>Synaphobranchus</taxon>
    </lineage>
</organism>
<feature type="region of interest" description="Disordered" evidence="1">
    <location>
        <begin position="1"/>
        <end position="22"/>
    </location>
</feature>
<evidence type="ECO:0000313" key="3">
    <source>
        <dbReference type="Proteomes" id="UP001152622"/>
    </source>
</evidence>
<feature type="region of interest" description="Disordered" evidence="1">
    <location>
        <begin position="53"/>
        <end position="121"/>
    </location>
</feature>
<accession>A0A9Q1G4F3</accession>
<dbReference type="AlphaFoldDB" id="A0A9Q1G4F3"/>
<gene>
    <name evidence="2" type="ORF">SKAU_G00053980</name>
</gene>
<evidence type="ECO:0000313" key="2">
    <source>
        <dbReference type="EMBL" id="KAJ8374818.1"/>
    </source>
</evidence>
<dbReference type="Proteomes" id="UP001152622">
    <property type="component" value="Chromosome 2"/>
</dbReference>